<dbReference type="Proteomes" id="UP001222325">
    <property type="component" value="Unassembled WGS sequence"/>
</dbReference>
<gene>
    <name evidence="2" type="ORF">B0H15DRAFT_954680</name>
</gene>
<feature type="compositionally biased region" description="Basic residues" evidence="1">
    <location>
        <begin position="100"/>
        <end position="112"/>
    </location>
</feature>
<dbReference type="EMBL" id="JARJCN010000068">
    <property type="protein sequence ID" value="KAJ7078122.1"/>
    <property type="molecule type" value="Genomic_DNA"/>
</dbReference>
<feature type="compositionally biased region" description="Basic and acidic residues" evidence="1">
    <location>
        <begin position="88"/>
        <end position="99"/>
    </location>
</feature>
<comment type="caution">
    <text evidence="2">The sequence shown here is derived from an EMBL/GenBank/DDBJ whole genome shotgun (WGS) entry which is preliminary data.</text>
</comment>
<protein>
    <submittedName>
        <fullName evidence="2">Uncharacterized protein</fullName>
    </submittedName>
</protein>
<proteinExistence type="predicted"/>
<keyword evidence="3" id="KW-1185">Reference proteome</keyword>
<name>A0AAD6TWT2_9AGAR</name>
<evidence type="ECO:0000313" key="3">
    <source>
        <dbReference type="Proteomes" id="UP001222325"/>
    </source>
</evidence>
<evidence type="ECO:0000313" key="2">
    <source>
        <dbReference type="EMBL" id="KAJ7078122.1"/>
    </source>
</evidence>
<feature type="region of interest" description="Disordered" evidence="1">
    <location>
        <begin position="81"/>
        <end position="122"/>
    </location>
</feature>
<accession>A0AAD6TWT2</accession>
<reference evidence="2" key="1">
    <citation type="submission" date="2023-03" db="EMBL/GenBank/DDBJ databases">
        <title>Massive genome expansion in bonnet fungi (Mycena s.s.) driven by repeated elements and novel gene families across ecological guilds.</title>
        <authorList>
            <consortium name="Lawrence Berkeley National Laboratory"/>
            <person name="Harder C.B."/>
            <person name="Miyauchi S."/>
            <person name="Viragh M."/>
            <person name="Kuo A."/>
            <person name="Thoen E."/>
            <person name="Andreopoulos B."/>
            <person name="Lu D."/>
            <person name="Skrede I."/>
            <person name="Drula E."/>
            <person name="Henrissat B."/>
            <person name="Morin E."/>
            <person name="Kohler A."/>
            <person name="Barry K."/>
            <person name="LaButti K."/>
            <person name="Morin E."/>
            <person name="Salamov A."/>
            <person name="Lipzen A."/>
            <person name="Mereny Z."/>
            <person name="Hegedus B."/>
            <person name="Baldrian P."/>
            <person name="Stursova M."/>
            <person name="Weitz H."/>
            <person name="Taylor A."/>
            <person name="Grigoriev I.V."/>
            <person name="Nagy L.G."/>
            <person name="Martin F."/>
            <person name="Kauserud H."/>
        </authorList>
    </citation>
    <scope>NUCLEOTIDE SEQUENCE</scope>
    <source>
        <strain evidence="2">CBHHK173m</strain>
    </source>
</reference>
<dbReference type="AlphaFoldDB" id="A0AAD6TWT2"/>
<sequence>MLAVNFAAPNSLQVQVGVASQRPVTAYFQKAEITCDDITIQTNHRSTKSHYLRFYHQLSHGQYRTHYFSLRPEAGLTVKASAAQKNIDQNRSEKTAANKERRKKAASKKKQRQKNDAAAAVLGDTTNTASAAAIADLKGVFLD</sequence>
<evidence type="ECO:0000256" key="1">
    <source>
        <dbReference type="SAM" id="MobiDB-lite"/>
    </source>
</evidence>
<organism evidence="2 3">
    <name type="scientific">Mycena belliarum</name>
    <dbReference type="NCBI Taxonomy" id="1033014"/>
    <lineage>
        <taxon>Eukaryota</taxon>
        <taxon>Fungi</taxon>
        <taxon>Dikarya</taxon>
        <taxon>Basidiomycota</taxon>
        <taxon>Agaricomycotina</taxon>
        <taxon>Agaricomycetes</taxon>
        <taxon>Agaricomycetidae</taxon>
        <taxon>Agaricales</taxon>
        <taxon>Marasmiineae</taxon>
        <taxon>Mycenaceae</taxon>
        <taxon>Mycena</taxon>
    </lineage>
</organism>